<dbReference type="InterPro" id="IPR032675">
    <property type="entry name" value="LRR_dom_sf"/>
</dbReference>
<reference evidence="7" key="1">
    <citation type="submission" date="2021-07" db="EMBL/GenBank/DDBJ databases">
        <authorList>
            <person name="Catto M.A."/>
            <person name="Jacobson A."/>
            <person name="Kennedy G."/>
            <person name="Labadie P."/>
            <person name="Hunt B.G."/>
            <person name="Srinivasan R."/>
        </authorList>
    </citation>
    <scope>NUCLEOTIDE SEQUENCE</scope>
    <source>
        <strain evidence="7">PL_HMW_Pooled</strain>
        <tissue evidence="7">Head</tissue>
    </source>
</reference>
<dbReference type="Pfam" id="PF13855">
    <property type="entry name" value="LRR_8"/>
    <property type="match status" value="6"/>
</dbReference>
<keyword evidence="8" id="KW-1185">Reference proteome</keyword>
<sequence>CRNQVGSLTGNWTGLRDSLRSLYLGENDLLELPPGPGGLLADSRRLSALDLDRNKLAELNAGALPASLHSLSAAHNLIREFPAKLVQQLPNLGVLSLRGNVIESLPAAGFHTKRTLDRLDLGDNHLQTLPAGVLNGSLQVRDLHLDLNYLKTLPAQALRGCNTVRLFLGNNRLETIDERAFVGVGHTLEYLDLEGNRLGVFPRALKHLKRLRYLYLGHNGLRSLGNDSLHAFAGTMRALSLTGNRLEEVPSAALRALRKLSHLNIGYNRIGELREEDLAEWAAPLDTLLLPNNLLTELGPYAFRQAPRLRELSISFNKLRHVDPLAFAGLGDSLLSLEASFCLYDDHFPEEMLQPLGALSWLSLDNNNIRLVNATALYRLPKLQYLNLESNFLTQLPAGLFHASIHASLGEVRLGYNNIGALQADTFSGLAGLQTVVLTGNRIRAVASSAFVDLASLVNVLLGANALASIDARAFVNLPSLSNLDLHGNRLTMFSLSAFLNVTSDRAPLTLNLSSNHIVDLFEGDTGAPLHLQVLDASRNLLAEVPVNFLVRVADTLSRLYLGHNRIQKLDGHAFGSLPAIELIALDHNEITALAPGAFDGYRRLQIVSLAGNRILHLQPDQLARLPALRIVDLSDNRVRSLPRSALTGTRVEHLDLSGNEFVVVPSSALEEVGETLRLLDMSRNNIEHLDSTMFPGIPWLTTLNLSRNRLTFLPDNVFSSLAGLLDLDLSRNTLRANFGELFHYVQQVRRLSLAETGLQAAPALPLPHLLHLNLSGNAIRSLPSPQDGLQRLRVLLLTNNQLEALPAAPMLRELDISGNPIKVLTRDSFAGLPRLQSLTAVDLPRLERFDSDSLSRLRALTALSTQTWPRIEKYRFRLGSTLSAVPSLRRLSVRVLERSLTDQLLGAFNPKLRRIELTGPDLHDAAGDAFEGIEDHQELALQIRGTQLSEFPPGLFSRLERVAHLSLDIRDNQFTSLSADTFYHNSSWETVGTKLIPGGLNLNGNPWSCDCALAWLGGWLRRWLREVLQVHAVAADAAQQLQDAARQASCVDPRSGHRVPLLRMRDPGCQASALSSAASWRWRPPSPAALGVLVAAVVVVTGSAGAAGATGALALAAASPR</sequence>
<keyword evidence="3" id="KW-0677">Repeat</keyword>
<dbReference type="PANTHER" id="PTHR45842">
    <property type="entry name" value="SYNAPTIC ADHESION-LIKE MOLECULE SALM"/>
    <property type="match status" value="1"/>
</dbReference>
<protein>
    <submittedName>
        <fullName evidence="7">Chaoptin</fullName>
    </submittedName>
</protein>
<reference evidence="7" key="2">
    <citation type="journal article" date="2023" name="BMC Genomics">
        <title>Pest status, molecular evolution, and epigenetic factors derived from the genome assembly of Frankliniella fusca, a thysanopteran phytovirus vector.</title>
        <authorList>
            <person name="Catto M.A."/>
            <person name="Labadie P.E."/>
            <person name="Jacobson A.L."/>
            <person name="Kennedy G.G."/>
            <person name="Srinivasan R."/>
            <person name="Hunt B.G."/>
        </authorList>
    </citation>
    <scope>NUCLEOTIDE SEQUENCE</scope>
    <source>
        <strain evidence="7">PL_HMW_Pooled</strain>
    </source>
</reference>
<evidence type="ECO:0000256" key="4">
    <source>
        <dbReference type="ARBA" id="ARBA00023180"/>
    </source>
</evidence>
<keyword evidence="2" id="KW-0732">Signal</keyword>
<organism evidence="7 8">
    <name type="scientific">Frankliniella fusca</name>
    <dbReference type="NCBI Taxonomy" id="407009"/>
    <lineage>
        <taxon>Eukaryota</taxon>
        <taxon>Metazoa</taxon>
        <taxon>Ecdysozoa</taxon>
        <taxon>Arthropoda</taxon>
        <taxon>Hexapoda</taxon>
        <taxon>Insecta</taxon>
        <taxon>Pterygota</taxon>
        <taxon>Neoptera</taxon>
        <taxon>Paraneoptera</taxon>
        <taxon>Thysanoptera</taxon>
        <taxon>Terebrantia</taxon>
        <taxon>Thripoidea</taxon>
        <taxon>Thripidae</taxon>
        <taxon>Frankliniella</taxon>
    </lineage>
</organism>
<dbReference type="EMBL" id="JAHWGI010000289">
    <property type="protein sequence ID" value="KAK3912066.1"/>
    <property type="molecule type" value="Genomic_DNA"/>
</dbReference>
<evidence type="ECO:0000313" key="8">
    <source>
        <dbReference type="Proteomes" id="UP001219518"/>
    </source>
</evidence>
<feature type="transmembrane region" description="Helical" evidence="5">
    <location>
        <begin position="1089"/>
        <end position="1119"/>
    </location>
</feature>
<gene>
    <name evidence="7" type="ORF">KUF71_021636</name>
</gene>
<comment type="caution">
    <text evidence="7">The sequence shown here is derived from an EMBL/GenBank/DDBJ whole genome shotgun (WGS) entry which is preliminary data.</text>
</comment>
<evidence type="ECO:0000256" key="1">
    <source>
        <dbReference type="ARBA" id="ARBA00022614"/>
    </source>
</evidence>
<evidence type="ECO:0000259" key="6">
    <source>
        <dbReference type="SMART" id="SM00082"/>
    </source>
</evidence>
<evidence type="ECO:0000256" key="3">
    <source>
        <dbReference type="ARBA" id="ARBA00022737"/>
    </source>
</evidence>
<keyword evidence="4" id="KW-0325">Glycoprotein</keyword>
<evidence type="ECO:0000256" key="5">
    <source>
        <dbReference type="SAM" id="Phobius"/>
    </source>
</evidence>
<dbReference type="GO" id="GO:0071944">
    <property type="term" value="C:cell periphery"/>
    <property type="evidence" value="ECO:0007669"/>
    <property type="project" value="UniProtKB-ARBA"/>
</dbReference>
<dbReference type="SMART" id="SM00369">
    <property type="entry name" value="LRR_TYP"/>
    <property type="match status" value="27"/>
</dbReference>
<dbReference type="SMART" id="SM00364">
    <property type="entry name" value="LRR_BAC"/>
    <property type="match status" value="10"/>
</dbReference>
<proteinExistence type="predicted"/>
<dbReference type="AlphaFoldDB" id="A0AAE1L9U2"/>
<keyword evidence="1" id="KW-0433">Leucine-rich repeat</keyword>
<dbReference type="SUPFAM" id="SSF52058">
    <property type="entry name" value="L domain-like"/>
    <property type="match status" value="3"/>
</dbReference>
<name>A0AAE1L9U2_9NEOP</name>
<dbReference type="PROSITE" id="PS51450">
    <property type="entry name" value="LRR"/>
    <property type="match status" value="5"/>
</dbReference>
<keyword evidence="5" id="KW-0472">Membrane</keyword>
<dbReference type="Pfam" id="PF13516">
    <property type="entry name" value="LRR_6"/>
    <property type="match status" value="1"/>
</dbReference>
<feature type="non-terminal residue" evidence="7">
    <location>
        <position position="1"/>
    </location>
</feature>
<dbReference type="SMART" id="SM00365">
    <property type="entry name" value="LRR_SD22"/>
    <property type="match status" value="3"/>
</dbReference>
<dbReference type="PANTHER" id="PTHR45842:SF12">
    <property type="entry name" value="KEKKON 5, ISOFORM A"/>
    <property type="match status" value="1"/>
</dbReference>
<dbReference type="SUPFAM" id="SSF52047">
    <property type="entry name" value="RNI-like"/>
    <property type="match status" value="1"/>
</dbReference>
<dbReference type="FunFam" id="3.80.10.10:FF:001164">
    <property type="entry name" value="GH01279p"/>
    <property type="match status" value="1"/>
</dbReference>
<dbReference type="InterPro" id="IPR003591">
    <property type="entry name" value="Leu-rich_rpt_typical-subtyp"/>
</dbReference>
<dbReference type="Proteomes" id="UP001219518">
    <property type="component" value="Unassembled WGS sequence"/>
</dbReference>
<dbReference type="InterPro" id="IPR001611">
    <property type="entry name" value="Leu-rich_rpt"/>
</dbReference>
<dbReference type="Gene3D" id="3.80.10.10">
    <property type="entry name" value="Ribonuclease Inhibitor"/>
    <property type="match status" value="6"/>
</dbReference>
<accession>A0AAE1L9U2</accession>
<dbReference type="SMART" id="SM00368">
    <property type="entry name" value="LRR_RI"/>
    <property type="match status" value="7"/>
</dbReference>
<keyword evidence="5" id="KW-0812">Transmembrane</keyword>
<evidence type="ECO:0000256" key="2">
    <source>
        <dbReference type="ARBA" id="ARBA00022729"/>
    </source>
</evidence>
<evidence type="ECO:0000313" key="7">
    <source>
        <dbReference type="EMBL" id="KAK3912066.1"/>
    </source>
</evidence>
<dbReference type="InterPro" id="IPR050467">
    <property type="entry name" value="LRFN"/>
</dbReference>
<dbReference type="InterPro" id="IPR000483">
    <property type="entry name" value="Cys-rich_flank_reg_C"/>
</dbReference>
<feature type="domain" description="LRRCT" evidence="6">
    <location>
        <begin position="1006"/>
        <end position="1071"/>
    </location>
</feature>
<keyword evidence="5" id="KW-1133">Transmembrane helix</keyword>
<dbReference type="SMART" id="SM00082">
    <property type="entry name" value="LRRCT"/>
    <property type="match status" value="1"/>
</dbReference>